<evidence type="ECO:0000313" key="2">
    <source>
        <dbReference type="EMBL" id="QDD71139.1"/>
    </source>
</evidence>
<feature type="transmembrane region" description="Helical" evidence="1">
    <location>
        <begin position="64"/>
        <end position="80"/>
    </location>
</feature>
<feature type="transmembrane region" description="Helical" evidence="1">
    <location>
        <begin position="39"/>
        <end position="57"/>
    </location>
</feature>
<protein>
    <submittedName>
        <fullName evidence="2">Uncharacterized protein</fullName>
    </submittedName>
</protein>
<evidence type="ECO:0000256" key="1">
    <source>
        <dbReference type="SAM" id="Phobius"/>
    </source>
</evidence>
<evidence type="ECO:0000313" key="3">
    <source>
        <dbReference type="Proteomes" id="UP000312326"/>
    </source>
</evidence>
<accession>A0A5B8EFG3</accession>
<dbReference type="AlphaFoldDB" id="A0A5B8EFG3"/>
<gene>
    <name evidence="2" type="ORF">DM298_09970</name>
</gene>
<proteinExistence type="predicted"/>
<keyword evidence="1" id="KW-0812">Transmembrane</keyword>
<feature type="transmembrane region" description="Helical" evidence="1">
    <location>
        <begin position="86"/>
        <end position="105"/>
    </location>
</feature>
<organism evidence="2 3">
    <name type="scientific">Lactobacillus amylovorus</name>
    <dbReference type="NCBI Taxonomy" id="1604"/>
    <lineage>
        <taxon>Bacteria</taxon>
        <taxon>Bacillati</taxon>
        <taxon>Bacillota</taxon>
        <taxon>Bacilli</taxon>
        <taxon>Lactobacillales</taxon>
        <taxon>Lactobacillaceae</taxon>
        <taxon>Lactobacillus</taxon>
    </lineage>
</organism>
<reference evidence="2 3" key="1">
    <citation type="submission" date="2018-06" db="EMBL/GenBank/DDBJ databases">
        <title>Complete genome sequnece of Lactobacillus amylovorus PMRA3.</title>
        <authorList>
            <person name="Nam Y.-D."/>
            <person name="Chung W.-H."/>
            <person name="Park Y.S."/>
            <person name="Kang J."/>
        </authorList>
    </citation>
    <scope>NUCLEOTIDE SEQUENCE [LARGE SCALE GENOMIC DNA]</scope>
    <source>
        <strain evidence="2 3">PMRA3</strain>
    </source>
</reference>
<keyword evidence="1" id="KW-1133">Transmembrane helix</keyword>
<sequence length="114" mass="13134">MQKAFRISLFFFSLILTIFALINLIMPNIHLNELNLNDLLLILYFIGILGSGIFILFSNLDKISMWLNIILLLITIFTWIKYPTIGIVYTPFVVYSILNLLLLLVQAQTSSDHN</sequence>
<dbReference type="Proteomes" id="UP000312326">
    <property type="component" value="Chromosome"/>
</dbReference>
<feature type="transmembrane region" description="Helical" evidence="1">
    <location>
        <begin position="7"/>
        <end position="27"/>
    </location>
</feature>
<name>A0A5B8EFG3_LACAM</name>
<keyword evidence="1" id="KW-0472">Membrane</keyword>
<dbReference type="EMBL" id="CP029754">
    <property type="protein sequence ID" value="QDD71139.1"/>
    <property type="molecule type" value="Genomic_DNA"/>
</dbReference>